<evidence type="ECO:0000256" key="4">
    <source>
        <dbReference type="ARBA" id="ARBA00022598"/>
    </source>
</evidence>
<dbReference type="CDD" id="cd00806">
    <property type="entry name" value="TrpRS_core"/>
    <property type="match status" value="1"/>
</dbReference>
<keyword evidence="8 11" id="KW-0030">Aminoacyl-tRNA synthetase</keyword>
<name>A0A061H4M3_9BASI</name>
<dbReference type="InterPro" id="IPR014729">
    <property type="entry name" value="Rossmann-like_a/b/a_fold"/>
</dbReference>
<dbReference type="PANTHER" id="PTHR43766">
    <property type="entry name" value="TRYPTOPHAN--TRNA LIGASE, MITOCHONDRIAL"/>
    <property type="match status" value="1"/>
</dbReference>
<evidence type="ECO:0000256" key="9">
    <source>
        <dbReference type="ARBA" id="ARBA00030268"/>
    </source>
</evidence>
<dbReference type="PROSITE" id="PS00178">
    <property type="entry name" value="AA_TRNA_LIGASE_I"/>
    <property type="match status" value="1"/>
</dbReference>
<dbReference type="InterPro" id="IPR001412">
    <property type="entry name" value="aa-tRNA-synth_I_CS"/>
</dbReference>
<keyword evidence="7 11" id="KW-0648">Protein biosynthesis</keyword>
<evidence type="ECO:0000256" key="8">
    <source>
        <dbReference type="ARBA" id="ARBA00023146"/>
    </source>
</evidence>
<keyword evidence="6 11" id="KW-0067">ATP-binding</keyword>
<dbReference type="InterPro" id="IPR002306">
    <property type="entry name" value="Trp-tRNA-ligase"/>
</dbReference>
<evidence type="ECO:0000256" key="11">
    <source>
        <dbReference type="RuleBase" id="RU363036"/>
    </source>
</evidence>
<dbReference type="Proteomes" id="UP000053664">
    <property type="component" value="Unassembled WGS sequence"/>
</dbReference>
<feature type="compositionally biased region" description="Low complexity" evidence="12">
    <location>
        <begin position="37"/>
        <end position="52"/>
    </location>
</feature>
<evidence type="ECO:0000256" key="3">
    <source>
        <dbReference type="ARBA" id="ARBA00013161"/>
    </source>
</evidence>
<dbReference type="OrthoDB" id="15808at2759"/>
<dbReference type="HOGENOM" id="CLU_029244_1_3_1"/>
<protein>
    <recommendedName>
        <fullName evidence="10">Tryptophan--tRNA ligase, mitochondrial</fullName>
        <ecNumber evidence="3">6.1.1.2</ecNumber>
    </recommendedName>
    <alternativeName>
        <fullName evidence="9">Tryptophanyl-tRNA synthetase</fullName>
    </alternativeName>
</protein>
<dbReference type="EMBL" id="KE361642">
    <property type="protein sequence ID" value="EPQ26920.1"/>
    <property type="molecule type" value="Genomic_DNA"/>
</dbReference>
<feature type="region of interest" description="Disordered" evidence="12">
    <location>
        <begin position="36"/>
        <end position="64"/>
    </location>
</feature>
<dbReference type="Gene3D" id="3.40.50.620">
    <property type="entry name" value="HUPs"/>
    <property type="match status" value="1"/>
</dbReference>
<evidence type="ECO:0000256" key="5">
    <source>
        <dbReference type="ARBA" id="ARBA00022741"/>
    </source>
</evidence>
<sequence>MPAAIRLVRQAIAGPSRLPIGSAVPTPARRCLWTSQGTADAAPPTASPSSSSSPPPPGSTPRPRTIFSGIQPTGIPHLGNYLGALRNWVDLQNGASPDDTLLFSIVGMHALTMPQDPKRLFRERREMMATLLAIGLDPHRCTIFHQDQVKQHAELAWYLMCQTPFGKLGRMTTWKSKLATARNSADESSIDETQLALGLFAYPVLQAADILLYRSTHVPVGEDQVQHLELSRDVADLFNRTYRKRFFPLPQHIITPTKRILSLRDPTSKMSKSAPDVNSRILLTDTPAQISSKIRKAVTDAERTISYDPTNRPGVSNLLSILSGLSSDPGSTPAKVAEELNGALARQAEQGGKELPSGKYLKDAVADVCVEALRPIQHELERVKMDQAYLAEMEEKGRAKAEEAAEANMQAVRRMMGVAA</sequence>
<dbReference type="PRINTS" id="PR01039">
    <property type="entry name" value="TRNASYNTHTRP"/>
</dbReference>
<dbReference type="Gene3D" id="1.10.240.10">
    <property type="entry name" value="Tyrosyl-Transfer RNA Synthetase"/>
    <property type="match status" value="1"/>
</dbReference>
<evidence type="ECO:0000256" key="2">
    <source>
        <dbReference type="ARBA" id="ARBA00005594"/>
    </source>
</evidence>
<dbReference type="GO" id="GO:0005759">
    <property type="term" value="C:mitochondrial matrix"/>
    <property type="evidence" value="ECO:0007669"/>
    <property type="project" value="UniProtKB-SubCell"/>
</dbReference>
<evidence type="ECO:0000313" key="14">
    <source>
        <dbReference type="Proteomes" id="UP000053664"/>
    </source>
</evidence>
<keyword evidence="4 11" id="KW-0436">Ligase</keyword>
<keyword evidence="5 11" id="KW-0547">Nucleotide-binding</keyword>
<dbReference type="GO" id="GO:0070183">
    <property type="term" value="P:mitochondrial tryptophanyl-tRNA aminoacylation"/>
    <property type="evidence" value="ECO:0007669"/>
    <property type="project" value="TreeGrafter"/>
</dbReference>
<dbReference type="RefSeq" id="XP_007881282.1">
    <property type="nucleotide sequence ID" value="XM_007883091.1"/>
</dbReference>
<evidence type="ECO:0000313" key="13">
    <source>
        <dbReference type="EMBL" id="EPQ26920.1"/>
    </source>
</evidence>
<gene>
    <name evidence="13" type="ORF">PFL1_05555</name>
</gene>
<dbReference type="KEGG" id="pfp:PFL1_05555"/>
<dbReference type="AlphaFoldDB" id="A0A061H4M3"/>
<dbReference type="eggNOG" id="KOG2713">
    <property type="taxonomic scope" value="Eukaryota"/>
</dbReference>
<dbReference type="GeneID" id="19319645"/>
<evidence type="ECO:0000256" key="10">
    <source>
        <dbReference type="ARBA" id="ARBA00069760"/>
    </source>
</evidence>
<comment type="similarity">
    <text evidence="2 11">Belongs to the class-I aminoacyl-tRNA synthetase family.</text>
</comment>
<dbReference type="EC" id="6.1.1.2" evidence="3"/>
<organism evidence="13 14">
    <name type="scientific">Pseudozyma flocculosa PF-1</name>
    <dbReference type="NCBI Taxonomy" id="1277687"/>
    <lineage>
        <taxon>Eukaryota</taxon>
        <taxon>Fungi</taxon>
        <taxon>Dikarya</taxon>
        <taxon>Basidiomycota</taxon>
        <taxon>Ustilaginomycotina</taxon>
        <taxon>Ustilaginomycetes</taxon>
        <taxon>Ustilaginales</taxon>
        <taxon>Ustilaginaceae</taxon>
        <taxon>Pseudozyma</taxon>
    </lineage>
</organism>
<dbReference type="FunFam" id="3.40.50.620:FF:000082">
    <property type="entry name" value="MSW1p Mitochondrial tryptophanyl-tRNA synthetase"/>
    <property type="match status" value="1"/>
</dbReference>
<evidence type="ECO:0000256" key="7">
    <source>
        <dbReference type="ARBA" id="ARBA00022917"/>
    </source>
</evidence>
<evidence type="ECO:0000256" key="12">
    <source>
        <dbReference type="SAM" id="MobiDB-lite"/>
    </source>
</evidence>
<dbReference type="GO" id="GO:0005524">
    <property type="term" value="F:ATP binding"/>
    <property type="evidence" value="ECO:0007669"/>
    <property type="project" value="UniProtKB-KW"/>
</dbReference>
<dbReference type="InterPro" id="IPR050203">
    <property type="entry name" value="Trp-tRNA_synthetase"/>
</dbReference>
<dbReference type="GO" id="GO:0004830">
    <property type="term" value="F:tryptophan-tRNA ligase activity"/>
    <property type="evidence" value="ECO:0007669"/>
    <property type="project" value="UniProtKB-EC"/>
</dbReference>
<evidence type="ECO:0000256" key="6">
    <source>
        <dbReference type="ARBA" id="ARBA00022840"/>
    </source>
</evidence>
<dbReference type="InterPro" id="IPR002305">
    <property type="entry name" value="aa-tRNA-synth_Ic"/>
</dbReference>
<reference evidence="13 14" key="1">
    <citation type="journal article" date="2013" name="Plant Cell">
        <title>The transition from a phytopathogenic smut ancestor to an anamorphic biocontrol agent deciphered by comparative whole-genome analysis.</title>
        <authorList>
            <person name="Lefebvre F."/>
            <person name="Joly D.L."/>
            <person name="Labbe C."/>
            <person name="Teichmann B."/>
            <person name="Linning R."/>
            <person name="Belzile F."/>
            <person name="Bakkeren G."/>
            <person name="Belanger R.R."/>
        </authorList>
    </citation>
    <scope>NUCLEOTIDE SEQUENCE [LARGE SCALE GENOMIC DNA]</scope>
    <source>
        <strain evidence="13 14">PF-1</strain>
    </source>
</reference>
<proteinExistence type="inferred from homology"/>
<evidence type="ECO:0000256" key="1">
    <source>
        <dbReference type="ARBA" id="ARBA00004305"/>
    </source>
</evidence>
<dbReference type="NCBIfam" id="TIGR00233">
    <property type="entry name" value="trpS"/>
    <property type="match status" value="1"/>
</dbReference>
<dbReference type="PANTHER" id="PTHR43766:SF1">
    <property type="entry name" value="TRYPTOPHAN--TRNA LIGASE, MITOCHONDRIAL"/>
    <property type="match status" value="1"/>
</dbReference>
<dbReference type="SUPFAM" id="SSF52374">
    <property type="entry name" value="Nucleotidylyl transferase"/>
    <property type="match status" value="1"/>
</dbReference>
<dbReference type="Pfam" id="PF00579">
    <property type="entry name" value="tRNA-synt_1b"/>
    <property type="match status" value="1"/>
</dbReference>
<accession>A0A061H4M3</accession>
<comment type="subcellular location">
    <subcellularLocation>
        <location evidence="1">Mitochondrion matrix</location>
    </subcellularLocation>
</comment>
<dbReference type="FunFam" id="1.10.240.10:FF:000002">
    <property type="entry name" value="Tryptophan--tRNA ligase"/>
    <property type="match status" value="1"/>
</dbReference>